<keyword evidence="5" id="KW-0547">Nucleotide-binding</keyword>
<keyword evidence="10" id="KW-0812">Transmembrane</keyword>
<reference evidence="12" key="1">
    <citation type="submission" date="2021-01" db="EMBL/GenBank/DDBJ databases">
        <title>Whole genome shotgun sequence of Sphaerisporangium rufum NBRC 109079.</title>
        <authorList>
            <person name="Komaki H."/>
            <person name="Tamura T."/>
        </authorList>
    </citation>
    <scope>NUCLEOTIDE SEQUENCE</scope>
    <source>
        <strain evidence="12">NBRC 109079</strain>
    </source>
</reference>
<feature type="domain" description="Signal transduction histidine kinase subgroup 3 dimerisation and phosphoacceptor" evidence="11">
    <location>
        <begin position="215"/>
        <end position="280"/>
    </location>
</feature>
<dbReference type="Gene3D" id="1.20.5.1930">
    <property type="match status" value="1"/>
</dbReference>
<keyword evidence="10" id="KW-1133">Transmembrane helix</keyword>
<accession>A0A919V0P1</accession>
<evidence type="ECO:0000256" key="2">
    <source>
        <dbReference type="ARBA" id="ARBA00012438"/>
    </source>
</evidence>
<comment type="caution">
    <text evidence="12">The sequence shown here is derived from an EMBL/GenBank/DDBJ whole genome shotgun (WGS) entry which is preliminary data.</text>
</comment>
<keyword evidence="4" id="KW-0808">Transferase</keyword>
<evidence type="ECO:0000256" key="8">
    <source>
        <dbReference type="ARBA" id="ARBA00023012"/>
    </source>
</evidence>
<name>A0A919V0P1_9ACTN</name>
<dbReference type="AlphaFoldDB" id="A0A919V0P1"/>
<dbReference type="Pfam" id="PF07730">
    <property type="entry name" value="HisKA_3"/>
    <property type="match status" value="1"/>
</dbReference>
<keyword evidence="8" id="KW-0902">Two-component regulatory system</keyword>
<keyword evidence="6 12" id="KW-0418">Kinase</keyword>
<evidence type="ECO:0000313" key="13">
    <source>
        <dbReference type="Proteomes" id="UP000655287"/>
    </source>
</evidence>
<organism evidence="12 13">
    <name type="scientific">Sphaerisporangium rufum</name>
    <dbReference type="NCBI Taxonomy" id="1381558"/>
    <lineage>
        <taxon>Bacteria</taxon>
        <taxon>Bacillati</taxon>
        <taxon>Actinomycetota</taxon>
        <taxon>Actinomycetes</taxon>
        <taxon>Streptosporangiales</taxon>
        <taxon>Streptosporangiaceae</taxon>
        <taxon>Sphaerisporangium</taxon>
    </lineage>
</organism>
<dbReference type="CDD" id="cd16917">
    <property type="entry name" value="HATPase_UhpB-NarQ-NarX-like"/>
    <property type="match status" value="1"/>
</dbReference>
<keyword evidence="3" id="KW-0597">Phosphoprotein</keyword>
<sequence>MRIPVVVVPLVSGATYRRGVHLLLGGVLLLPYLMTGVAFARMFAVPRAPYGLLALVLALAVAVGAVPPFLRGTRALEITAARSLLGVPLPDPPPVPERSRAARETRVRAALWFAVHLATGGVVGALVSIPAVLGVVLAVQWFGLTGDALAGLRLGPLDEHDSAWLALLGIAMVVGVIYAVAGLGALAAVMAPVLLGPSPAERIAALEARAAELAERNRLARELHDSIGHALTVTTLQAAAALQVLDRDPAFARQALAAIEDTGRAAAADLDRVLGMLREGGPPASHHTLADLDGLAGHSRGTGMDVRTEIRGELSRLPAPVSREGYRIVQESLTNALRHAGPVPVTVRVTVEPAALVIDVANPLRIVRRGGSPARSAAADGGMAGGAAVDGEMGGGEADGGLARVAPPEGGRGLAGMRERVTLLGGAMTAGPDGRRWRVAVRLPVPAPAGPGDGDRRDGRGGRDARDGREGS</sequence>
<dbReference type="GO" id="GO:0016020">
    <property type="term" value="C:membrane"/>
    <property type="evidence" value="ECO:0007669"/>
    <property type="project" value="InterPro"/>
</dbReference>
<dbReference type="InterPro" id="IPR011712">
    <property type="entry name" value="Sig_transdc_His_kin_sub3_dim/P"/>
</dbReference>
<dbReference type="RefSeq" id="WP_203990800.1">
    <property type="nucleotide sequence ID" value="NZ_BOOU01000071.1"/>
</dbReference>
<evidence type="ECO:0000256" key="4">
    <source>
        <dbReference type="ARBA" id="ARBA00022679"/>
    </source>
</evidence>
<dbReference type="PANTHER" id="PTHR24421:SF10">
    <property type="entry name" value="NITRATE_NITRITE SENSOR PROTEIN NARQ"/>
    <property type="match status" value="1"/>
</dbReference>
<evidence type="ECO:0000256" key="6">
    <source>
        <dbReference type="ARBA" id="ARBA00022777"/>
    </source>
</evidence>
<evidence type="ECO:0000256" key="9">
    <source>
        <dbReference type="SAM" id="MobiDB-lite"/>
    </source>
</evidence>
<keyword evidence="13" id="KW-1185">Reference proteome</keyword>
<dbReference type="InterPro" id="IPR036890">
    <property type="entry name" value="HATPase_C_sf"/>
</dbReference>
<dbReference type="Gene3D" id="3.30.565.10">
    <property type="entry name" value="Histidine kinase-like ATPase, C-terminal domain"/>
    <property type="match status" value="1"/>
</dbReference>
<dbReference type="EMBL" id="BOOU01000071">
    <property type="protein sequence ID" value="GII80291.1"/>
    <property type="molecule type" value="Genomic_DNA"/>
</dbReference>
<evidence type="ECO:0000256" key="10">
    <source>
        <dbReference type="SAM" id="Phobius"/>
    </source>
</evidence>
<dbReference type="EC" id="2.7.13.3" evidence="2"/>
<evidence type="ECO:0000256" key="7">
    <source>
        <dbReference type="ARBA" id="ARBA00022840"/>
    </source>
</evidence>
<gene>
    <name evidence="12" type="ORF">Sru01_52730</name>
</gene>
<evidence type="ECO:0000313" key="12">
    <source>
        <dbReference type="EMBL" id="GII80291.1"/>
    </source>
</evidence>
<feature type="transmembrane region" description="Helical" evidence="10">
    <location>
        <begin position="50"/>
        <end position="70"/>
    </location>
</feature>
<feature type="compositionally biased region" description="Basic and acidic residues" evidence="9">
    <location>
        <begin position="453"/>
        <end position="472"/>
    </location>
</feature>
<dbReference type="SUPFAM" id="SSF55874">
    <property type="entry name" value="ATPase domain of HSP90 chaperone/DNA topoisomerase II/histidine kinase"/>
    <property type="match status" value="1"/>
</dbReference>
<dbReference type="GO" id="GO:0046983">
    <property type="term" value="F:protein dimerization activity"/>
    <property type="evidence" value="ECO:0007669"/>
    <property type="project" value="InterPro"/>
</dbReference>
<comment type="catalytic activity">
    <reaction evidence="1">
        <text>ATP + protein L-histidine = ADP + protein N-phospho-L-histidine.</text>
        <dbReference type="EC" id="2.7.13.3"/>
    </reaction>
</comment>
<protein>
    <recommendedName>
        <fullName evidence="2">histidine kinase</fullName>
        <ecNumber evidence="2">2.7.13.3</ecNumber>
    </recommendedName>
</protein>
<dbReference type="GO" id="GO:0000155">
    <property type="term" value="F:phosphorelay sensor kinase activity"/>
    <property type="evidence" value="ECO:0007669"/>
    <property type="project" value="InterPro"/>
</dbReference>
<feature type="transmembrane region" description="Helical" evidence="10">
    <location>
        <begin position="162"/>
        <end position="195"/>
    </location>
</feature>
<feature type="region of interest" description="Disordered" evidence="9">
    <location>
        <begin position="443"/>
        <end position="472"/>
    </location>
</feature>
<keyword evidence="10" id="KW-0472">Membrane</keyword>
<proteinExistence type="predicted"/>
<evidence type="ECO:0000256" key="1">
    <source>
        <dbReference type="ARBA" id="ARBA00000085"/>
    </source>
</evidence>
<evidence type="ECO:0000259" key="11">
    <source>
        <dbReference type="Pfam" id="PF07730"/>
    </source>
</evidence>
<keyword evidence="7" id="KW-0067">ATP-binding</keyword>
<dbReference type="GO" id="GO:0005524">
    <property type="term" value="F:ATP binding"/>
    <property type="evidence" value="ECO:0007669"/>
    <property type="project" value="UniProtKB-KW"/>
</dbReference>
<dbReference type="InterPro" id="IPR050482">
    <property type="entry name" value="Sensor_HK_TwoCompSys"/>
</dbReference>
<evidence type="ECO:0000256" key="3">
    <source>
        <dbReference type="ARBA" id="ARBA00022553"/>
    </source>
</evidence>
<feature type="transmembrane region" description="Helical" evidence="10">
    <location>
        <begin position="20"/>
        <end position="44"/>
    </location>
</feature>
<dbReference type="Proteomes" id="UP000655287">
    <property type="component" value="Unassembled WGS sequence"/>
</dbReference>
<evidence type="ECO:0000256" key="5">
    <source>
        <dbReference type="ARBA" id="ARBA00022741"/>
    </source>
</evidence>
<feature type="transmembrane region" description="Helical" evidence="10">
    <location>
        <begin position="109"/>
        <end position="142"/>
    </location>
</feature>
<dbReference type="PANTHER" id="PTHR24421">
    <property type="entry name" value="NITRATE/NITRITE SENSOR PROTEIN NARX-RELATED"/>
    <property type="match status" value="1"/>
</dbReference>